<sequence length="68" mass="7663">MNRKTRKPNYTLRRIKTLIAIIACTASATLLVTWRTADSQTATILAGIIYLLTGLWLTIRFAPRADNE</sequence>
<gene>
    <name evidence="2" type="ORF">PUW55_08355</name>
</gene>
<proteinExistence type="predicted"/>
<protein>
    <submittedName>
        <fullName evidence="2">Uncharacterized protein</fullName>
    </submittedName>
</protein>
<keyword evidence="1" id="KW-0812">Transmembrane</keyword>
<keyword evidence="1" id="KW-1133">Transmembrane helix</keyword>
<feature type="transmembrane region" description="Helical" evidence="1">
    <location>
        <begin position="40"/>
        <end position="59"/>
    </location>
</feature>
<name>A0AAX3NIN3_BIFBR</name>
<dbReference type="AlphaFoldDB" id="A0AAX3NIN3"/>
<evidence type="ECO:0000256" key="1">
    <source>
        <dbReference type="SAM" id="Phobius"/>
    </source>
</evidence>
<accession>A0AAX3NIN3</accession>
<evidence type="ECO:0000313" key="2">
    <source>
        <dbReference type="EMBL" id="WEB54209.1"/>
    </source>
</evidence>
<keyword evidence="1" id="KW-0472">Membrane</keyword>
<dbReference type="Proteomes" id="UP001219009">
    <property type="component" value="Chromosome"/>
</dbReference>
<dbReference type="RefSeq" id="WP_274982572.1">
    <property type="nucleotide sequence ID" value="NZ_CP118083.1"/>
</dbReference>
<evidence type="ECO:0000313" key="3">
    <source>
        <dbReference type="Proteomes" id="UP001219009"/>
    </source>
</evidence>
<dbReference type="EMBL" id="CP118083">
    <property type="protein sequence ID" value="WEB54209.1"/>
    <property type="molecule type" value="Genomic_DNA"/>
</dbReference>
<organism evidence="2 3">
    <name type="scientific">Bifidobacterium breve</name>
    <dbReference type="NCBI Taxonomy" id="1685"/>
    <lineage>
        <taxon>Bacteria</taxon>
        <taxon>Bacillati</taxon>
        <taxon>Actinomycetota</taxon>
        <taxon>Actinomycetes</taxon>
        <taxon>Bifidobacteriales</taxon>
        <taxon>Bifidobacteriaceae</taxon>
        <taxon>Bifidobacterium</taxon>
    </lineage>
</organism>
<feature type="transmembrane region" description="Helical" evidence="1">
    <location>
        <begin position="15"/>
        <end position="34"/>
    </location>
</feature>
<reference evidence="2" key="1">
    <citation type="submission" date="2023-02" db="EMBL/GenBank/DDBJ databases">
        <authorList>
            <person name="Whidbey C."/>
        </authorList>
    </citation>
    <scope>NUCLEOTIDE SEQUENCE</scope>
    <source>
        <strain evidence="2">VSI11</strain>
    </source>
</reference>